<dbReference type="GO" id="GO:0005524">
    <property type="term" value="F:ATP binding"/>
    <property type="evidence" value="ECO:0007669"/>
    <property type="project" value="UniProtKB-KW"/>
</dbReference>
<dbReference type="EMBL" id="SLVJ01000002">
    <property type="protein sequence ID" value="TCM69749.1"/>
    <property type="molecule type" value="Genomic_DNA"/>
</dbReference>
<dbReference type="InterPro" id="IPR027417">
    <property type="entry name" value="P-loop_NTPase"/>
</dbReference>
<dbReference type="AlphaFoldDB" id="A0A4R1Y0Q3"/>
<reference evidence="4 5" key="1">
    <citation type="submission" date="2019-03" db="EMBL/GenBank/DDBJ databases">
        <title>Genomic analyses of the natural microbiome of Caenorhabditis elegans.</title>
        <authorList>
            <person name="Samuel B."/>
        </authorList>
    </citation>
    <scope>NUCLEOTIDE SEQUENCE [LARGE SCALE GENOMIC DNA]</scope>
    <source>
        <strain evidence="4 5">JUb89</strain>
    </source>
</reference>
<dbReference type="Proteomes" id="UP000294963">
    <property type="component" value="Unassembled WGS sequence"/>
</dbReference>
<sequence length="211" mass="24281">MLRFDLNYQQGGFKLQLQLEMQQEILGIVGASGAGKSSLLKLLLGLLCPQQGYIELDQTRLFDSQLVINIPMHRRKIAMVFQQAWLFPHLNVRQNLCYAQKFLKPAQSKFHLDEVVDLLELQPLIQRKAHQLSGGEAQRISIGRALLSSPHLLLLDEPLTGLDQDLKQQLLPYLARIQTEMRLPMIYVTHHREELEFLAARVMQLQAGKWH</sequence>
<proteinExistence type="predicted"/>
<dbReference type="InterPro" id="IPR017871">
    <property type="entry name" value="ABC_transporter-like_CS"/>
</dbReference>
<dbReference type="PROSITE" id="PS50893">
    <property type="entry name" value="ABC_TRANSPORTER_2"/>
    <property type="match status" value="1"/>
</dbReference>
<dbReference type="SMART" id="SM00382">
    <property type="entry name" value="AAA"/>
    <property type="match status" value="1"/>
</dbReference>
<keyword evidence="2 4" id="KW-0067">ATP-binding</keyword>
<keyword evidence="5" id="KW-1185">Reference proteome</keyword>
<name>A0A4R1Y0Q3_ACICA</name>
<dbReference type="InterPro" id="IPR050334">
    <property type="entry name" value="Molybdenum_import_ModC"/>
</dbReference>
<dbReference type="PANTHER" id="PTHR43514:SF4">
    <property type="entry name" value="ABC TRANSPORTER I FAMILY MEMBER 10"/>
    <property type="match status" value="1"/>
</dbReference>
<evidence type="ECO:0000256" key="1">
    <source>
        <dbReference type="ARBA" id="ARBA00022741"/>
    </source>
</evidence>
<dbReference type="PROSITE" id="PS00211">
    <property type="entry name" value="ABC_TRANSPORTER_1"/>
    <property type="match status" value="1"/>
</dbReference>
<dbReference type="SUPFAM" id="SSF52540">
    <property type="entry name" value="P-loop containing nucleoside triphosphate hydrolases"/>
    <property type="match status" value="1"/>
</dbReference>
<dbReference type="InterPro" id="IPR003593">
    <property type="entry name" value="AAA+_ATPase"/>
</dbReference>
<dbReference type="Gene3D" id="3.40.50.300">
    <property type="entry name" value="P-loop containing nucleotide triphosphate hydrolases"/>
    <property type="match status" value="1"/>
</dbReference>
<evidence type="ECO:0000259" key="3">
    <source>
        <dbReference type="PROSITE" id="PS50893"/>
    </source>
</evidence>
<organism evidence="4 5">
    <name type="scientific">Acinetobacter calcoaceticus</name>
    <dbReference type="NCBI Taxonomy" id="471"/>
    <lineage>
        <taxon>Bacteria</taxon>
        <taxon>Pseudomonadati</taxon>
        <taxon>Pseudomonadota</taxon>
        <taxon>Gammaproteobacteria</taxon>
        <taxon>Moraxellales</taxon>
        <taxon>Moraxellaceae</taxon>
        <taxon>Acinetobacter</taxon>
        <taxon>Acinetobacter calcoaceticus/baumannii complex</taxon>
    </lineage>
</organism>
<dbReference type="PANTHER" id="PTHR43514">
    <property type="entry name" value="ABC TRANSPORTER I FAMILY MEMBER 10"/>
    <property type="match status" value="1"/>
</dbReference>
<dbReference type="InterPro" id="IPR003439">
    <property type="entry name" value="ABC_transporter-like_ATP-bd"/>
</dbReference>
<dbReference type="Pfam" id="PF00005">
    <property type="entry name" value="ABC_tran"/>
    <property type="match status" value="1"/>
</dbReference>
<gene>
    <name evidence="4" type="ORF">EC844_1028</name>
</gene>
<comment type="caution">
    <text evidence="4">The sequence shown here is derived from an EMBL/GenBank/DDBJ whole genome shotgun (WGS) entry which is preliminary data.</text>
</comment>
<dbReference type="OrthoDB" id="9802264at2"/>
<protein>
    <submittedName>
        <fullName evidence="4">Molybdate transport system ATP-binding protein</fullName>
    </submittedName>
</protein>
<evidence type="ECO:0000313" key="5">
    <source>
        <dbReference type="Proteomes" id="UP000294963"/>
    </source>
</evidence>
<keyword evidence="1" id="KW-0547">Nucleotide-binding</keyword>
<feature type="domain" description="ABC transporter" evidence="3">
    <location>
        <begin position="1"/>
        <end position="211"/>
    </location>
</feature>
<accession>A0A4R1Y0Q3</accession>
<evidence type="ECO:0000313" key="4">
    <source>
        <dbReference type="EMBL" id="TCM69749.1"/>
    </source>
</evidence>
<dbReference type="GO" id="GO:0016887">
    <property type="term" value="F:ATP hydrolysis activity"/>
    <property type="evidence" value="ECO:0007669"/>
    <property type="project" value="InterPro"/>
</dbReference>
<evidence type="ECO:0000256" key="2">
    <source>
        <dbReference type="ARBA" id="ARBA00022840"/>
    </source>
</evidence>